<dbReference type="InterPro" id="IPR008271">
    <property type="entry name" value="Ser/Thr_kinase_AS"/>
</dbReference>
<dbReference type="Pfam" id="PF00069">
    <property type="entry name" value="Pkinase"/>
    <property type="match status" value="1"/>
</dbReference>
<reference evidence="14" key="1">
    <citation type="submission" date="2016-10" db="EMBL/GenBank/DDBJ databases">
        <authorList>
            <person name="Varghese N."/>
            <person name="Submissions S."/>
        </authorList>
    </citation>
    <scope>NUCLEOTIDE SEQUENCE [LARGE SCALE GENOMIC DNA]</scope>
    <source>
        <strain evidence="14">DSM 46838</strain>
    </source>
</reference>
<evidence type="ECO:0000256" key="2">
    <source>
        <dbReference type="ARBA" id="ARBA00022527"/>
    </source>
</evidence>
<feature type="domain" description="Protein kinase" evidence="12">
    <location>
        <begin position="13"/>
        <end position="283"/>
    </location>
</feature>
<feature type="region of interest" description="Disordered" evidence="10">
    <location>
        <begin position="293"/>
        <end position="319"/>
    </location>
</feature>
<evidence type="ECO:0000256" key="10">
    <source>
        <dbReference type="SAM" id="MobiDB-lite"/>
    </source>
</evidence>
<feature type="transmembrane region" description="Helical" evidence="11">
    <location>
        <begin position="325"/>
        <end position="346"/>
    </location>
</feature>
<evidence type="ECO:0000256" key="11">
    <source>
        <dbReference type="SAM" id="Phobius"/>
    </source>
</evidence>
<evidence type="ECO:0000256" key="8">
    <source>
        <dbReference type="ARBA" id="ARBA00047899"/>
    </source>
</evidence>
<feature type="compositionally biased region" description="Low complexity" evidence="10">
    <location>
        <begin position="293"/>
        <end position="316"/>
    </location>
</feature>
<evidence type="ECO:0000256" key="9">
    <source>
        <dbReference type="ARBA" id="ARBA00048679"/>
    </source>
</evidence>
<dbReference type="CDD" id="cd14014">
    <property type="entry name" value="STKc_PknB_like"/>
    <property type="match status" value="1"/>
</dbReference>
<organism evidence="13 14">
    <name type="scientific">Blastococcus tunisiensis</name>
    <dbReference type="NCBI Taxonomy" id="1798228"/>
    <lineage>
        <taxon>Bacteria</taxon>
        <taxon>Bacillati</taxon>
        <taxon>Actinomycetota</taxon>
        <taxon>Actinomycetes</taxon>
        <taxon>Geodermatophilales</taxon>
        <taxon>Geodermatophilaceae</taxon>
        <taxon>Blastococcus</taxon>
    </lineage>
</organism>
<proteinExistence type="predicted"/>
<dbReference type="FunFam" id="1.10.510.10:FF:000021">
    <property type="entry name" value="Serine/threonine protein kinase"/>
    <property type="match status" value="1"/>
</dbReference>
<accession>A0A1I2FIR4</accession>
<name>A0A1I2FIR4_9ACTN</name>
<dbReference type="InterPro" id="IPR011009">
    <property type="entry name" value="Kinase-like_dom_sf"/>
</dbReference>
<keyword evidence="14" id="KW-1185">Reference proteome</keyword>
<dbReference type="Gene3D" id="3.30.200.20">
    <property type="entry name" value="Phosphorylase Kinase, domain 1"/>
    <property type="match status" value="1"/>
</dbReference>
<evidence type="ECO:0000256" key="5">
    <source>
        <dbReference type="ARBA" id="ARBA00022741"/>
    </source>
</evidence>
<dbReference type="Gene3D" id="1.10.510.10">
    <property type="entry name" value="Transferase(Phosphotransferase) domain 1"/>
    <property type="match status" value="1"/>
</dbReference>
<keyword evidence="11" id="KW-0472">Membrane</keyword>
<feature type="compositionally biased region" description="Low complexity" evidence="10">
    <location>
        <begin position="485"/>
        <end position="513"/>
    </location>
</feature>
<protein>
    <recommendedName>
        <fullName evidence="1">non-specific serine/threonine protein kinase</fullName>
        <ecNumber evidence="1">2.7.11.1</ecNumber>
    </recommendedName>
</protein>
<keyword evidence="6 13" id="KW-0418">Kinase</keyword>
<evidence type="ECO:0000259" key="12">
    <source>
        <dbReference type="PROSITE" id="PS50011"/>
    </source>
</evidence>
<evidence type="ECO:0000313" key="13">
    <source>
        <dbReference type="EMBL" id="SFF04416.1"/>
    </source>
</evidence>
<dbReference type="EC" id="2.7.11.1" evidence="1"/>
<dbReference type="InterPro" id="IPR000719">
    <property type="entry name" value="Prot_kinase_dom"/>
</dbReference>
<dbReference type="GO" id="GO:0004674">
    <property type="term" value="F:protein serine/threonine kinase activity"/>
    <property type="evidence" value="ECO:0007669"/>
    <property type="project" value="UniProtKB-KW"/>
</dbReference>
<keyword evidence="11" id="KW-0812">Transmembrane</keyword>
<dbReference type="PANTHER" id="PTHR43289">
    <property type="entry name" value="MITOGEN-ACTIVATED PROTEIN KINASE KINASE KINASE 20-RELATED"/>
    <property type="match status" value="1"/>
</dbReference>
<keyword evidence="3" id="KW-0808">Transferase</keyword>
<keyword evidence="5" id="KW-0547">Nucleotide-binding</keyword>
<sequence length="537" mass="54864">MVEPGRRCLGDRYELHELIAAGGMGQVWRAHDHALHRWVAVKVLRSEYTGDPTFVARFRAEAQHAASLSHPNIAAVFDYGEESAQDGSGEKLAYLVMELVEGEPLSALVARDGALGTETTLSLMGQVAFGLGEAHAAGMVHRDVKPGNILVAPDGSVKITDFGIAWSARSVALTRTGQVIGTPQYLSPEQAEGRPATPASDVYALGLIGYECLAGRPAFSGDNPVTLALKQVREDPEPLPGELPAEVRALIGRALVKDAASRFPDGAAFLAAVDDVRAGRPLAPLPPTVTVRAPGAAPAPRAVGPVTPGAGTVARPPARPRRSRAAMVLLPLLALAAGAGIAVALLQALADDTGGTPAEAAEQRDSGSIVLDAAQYVGRPVDEVVRQLTRLGLDVQPVGEDRDDVDPDRVTGVEPAGQPLTAGDTVVVRYATGRASNGGGPDRPVVTGAADGGSAPVPEEEPVPVDEPAPVTTPRSSTPATSVQPGTPTTSRAPSSPTSSTSPSSPGQSSSTTTPPPPPTSTAPTTGPSTSGAPTAG</sequence>
<evidence type="ECO:0000256" key="7">
    <source>
        <dbReference type="ARBA" id="ARBA00022840"/>
    </source>
</evidence>
<feature type="region of interest" description="Disordered" evidence="10">
    <location>
        <begin position="397"/>
        <end position="537"/>
    </location>
</feature>
<dbReference type="AlphaFoldDB" id="A0A1I2FIR4"/>
<evidence type="ECO:0000256" key="3">
    <source>
        <dbReference type="ARBA" id="ARBA00022679"/>
    </source>
</evidence>
<dbReference type="PROSITE" id="PS00108">
    <property type="entry name" value="PROTEIN_KINASE_ST"/>
    <property type="match status" value="1"/>
</dbReference>
<dbReference type="OrthoDB" id="308915at2"/>
<dbReference type="GO" id="GO:0005524">
    <property type="term" value="F:ATP binding"/>
    <property type="evidence" value="ECO:0007669"/>
    <property type="project" value="UniProtKB-KW"/>
</dbReference>
<dbReference type="RefSeq" id="WP_092198540.1">
    <property type="nucleotide sequence ID" value="NZ_FOND01000008.1"/>
</dbReference>
<evidence type="ECO:0000256" key="4">
    <source>
        <dbReference type="ARBA" id="ARBA00022737"/>
    </source>
</evidence>
<dbReference type="Proteomes" id="UP000198589">
    <property type="component" value="Unassembled WGS sequence"/>
</dbReference>
<dbReference type="GO" id="GO:0045717">
    <property type="term" value="P:negative regulation of fatty acid biosynthetic process"/>
    <property type="evidence" value="ECO:0007669"/>
    <property type="project" value="UniProtKB-ARBA"/>
</dbReference>
<dbReference type="Pfam" id="PF03793">
    <property type="entry name" value="PASTA"/>
    <property type="match status" value="1"/>
</dbReference>
<keyword evidence="7" id="KW-0067">ATP-binding</keyword>
<dbReference type="InterPro" id="IPR005543">
    <property type="entry name" value="PASTA_dom"/>
</dbReference>
<evidence type="ECO:0000256" key="6">
    <source>
        <dbReference type="ARBA" id="ARBA00022777"/>
    </source>
</evidence>
<keyword evidence="11" id="KW-1133">Transmembrane helix</keyword>
<dbReference type="PANTHER" id="PTHR43289:SF6">
    <property type="entry name" value="SERINE_THREONINE-PROTEIN KINASE NEKL-3"/>
    <property type="match status" value="1"/>
</dbReference>
<feature type="compositionally biased region" description="Polar residues" evidence="10">
    <location>
        <begin position="475"/>
        <end position="484"/>
    </location>
</feature>
<dbReference type="STRING" id="1798228.SAMN05216574_108102"/>
<evidence type="ECO:0000256" key="1">
    <source>
        <dbReference type="ARBA" id="ARBA00012513"/>
    </source>
</evidence>
<comment type="catalytic activity">
    <reaction evidence="8">
        <text>L-threonyl-[protein] + ATP = O-phospho-L-threonyl-[protein] + ADP + H(+)</text>
        <dbReference type="Rhea" id="RHEA:46608"/>
        <dbReference type="Rhea" id="RHEA-COMP:11060"/>
        <dbReference type="Rhea" id="RHEA-COMP:11605"/>
        <dbReference type="ChEBI" id="CHEBI:15378"/>
        <dbReference type="ChEBI" id="CHEBI:30013"/>
        <dbReference type="ChEBI" id="CHEBI:30616"/>
        <dbReference type="ChEBI" id="CHEBI:61977"/>
        <dbReference type="ChEBI" id="CHEBI:456216"/>
        <dbReference type="EC" id="2.7.11.1"/>
    </reaction>
</comment>
<dbReference type="FunFam" id="3.30.200.20:FF:000035">
    <property type="entry name" value="Serine/threonine protein kinase Stk1"/>
    <property type="match status" value="1"/>
</dbReference>
<dbReference type="PROSITE" id="PS50011">
    <property type="entry name" value="PROTEIN_KINASE_DOM"/>
    <property type="match status" value="1"/>
</dbReference>
<feature type="compositionally biased region" description="Low complexity" evidence="10">
    <location>
        <begin position="522"/>
        <end position="537"/>
    </location>
</feature>
<comment type="catalytic activity">
    <reaction evidence="9">
        <text>L-seryl-[protein] + ATP = O-phospho-L-seryl-[protein] + ADP + H(+)</text>
        <dbReference type="Rhea" id="RHEA:17989"/>
        <dbReference type="Rhea" id="RHEA-COMP:9863"/>
        <dbReference type="Rhea" id="RHEA-COMP:11604"/>
        <dbReference type="ChEBI" id="CHEBI:15378"/>
        <dbReference type="ChEBI" id="CHEBI:29999"/>
        <dbReference type="ChEBI" id="CHEBI:30616"/>
        <dbReference type="ChEBI" id="CHEBI:83421"/>
        <dbReference type="ChEBI" id="CHEBI:456216"/>
        <dbReference type="EC" id="2.7.11.1"/>
    </reaction>
</comment>
<evidence type="ECO:0000313" key="14">
    <source>
        <dbReference type="Proteomes" id="UP000198589"/>
    </source>
</evidence>
<gene>
    <name evidence="13" type="ORF">SAMN05216574_108102</name>
</gene>
<keyword evidence="2 13" id="KW-0723">Serine/threonine-protein kinase</keyword>
<dbReference type="SUPFAM" id="SSF56112">
    <property type="entry name" value="Protein kinase-like (PK-like)"/>
    <property type="match status" value="1"/>
</dbReference>
<dbReference type="SMART" id="SM00220">
    <property type="entry name" value="S_TKc"/>
    <property type="match status" value="1"/>
</dbReference>
<keyword evidence="4" id="KW-0677">Repeat</keyword>
<dbReference type="Gene3D" id="3.30.10.20">
    <property type="match status" value="1"/>
</dbReference>
<dbReference type="EMBL" id="FOND01000008">
    <property type="protein sequence ID" value="SFF04416.1"/>
    <property type="molecule type" value="Genomic_DNA"/>
</dbReference>